<dbReference type="Gene3D" id="1.20.1270.60">
    <property type="entry name" value="Arfaptin homology (AH) domain/BAR domain"/>
    <property type="match status" value="1"/>
</dbReference>
<evidence type="ECO:0000313" key="2">
    <source>
        <dbReference type="EMBL" id="KYN17121.1"/>
    </source>
</evidence>
<dbReference type="Proteomes" id="UP000078492">
    <property type="component" value="Unassembled WGS sequence"/>
</dbReference>
<dbReference type="InterPro" id="IPR027267">
    <property type="entry name" value="AH/BAR_dom_sf"/>
</dbReference>
<name>A0A151J3V9_9HYME</name>
<feature type="compositionally biased region" description="Acidic residues" evidence="1">
    <location>
        <begin position="123"/>
        <end position="132"/>
    </location>
</feature>
<feature type="region of interest" description="Disordered" evidence="1">
    <location>
        <begin position="123"/>
        <end position="142"/>
    </location>
</feature>
<keyword evidence="3" id="KW-1185">Reference proteome</keyword>
<dbReference type="SUPFAM" id="SSF103657">
    <property type="entry name" value="BAR/IMD domain-like"/>
    <property type="match status" value="1"/>
</dbReference>
<feature type="region of interest" description="Disordered" evidence="1">
    <location>
        <begin position="1"/>
        <end position="41"/>
    </location>
</feature>
<sequence length="142" mass="15739">MYASNAGTSQVVIRSTANEERSMTETKKKRTLLKRVSDASSRKPQRLGLRLLQPLCDNTRNRRARYYVASESLWLKGASAIFTLLARNILDKFNPGARQLINAGKAYLKALHAQKCAGDVECGQEGDSDPGVEEAAWKRVQG</sequence>
<evidence type="ECO:0000256" key="1">
    <source>
        <dbReference type="SAM" id="MobiDB-lite"/>
    </source>
</evidence>
<accession>A0A151J3V9</accession>
<dbReference type="EMBL" id="KQ980246">
    <property type="protein sequence ID" value="KYN17121.1"/>
    <property type="molecule type" value="Genomic_DNA"/>
</dbReference>
<evidence type="ECO:0000313" key="3">
    <source>
        <dbReference type="Proteomes" id="UP000078492"/>
    </source>
</evidence>
<feature type="compositionally biased region" description="Polar residues" evidence="1">
    <location>
        <begin position="1"/>
        <end position="16"/>
    </location>
</feature>
<organism evidence="2 3">
    <name type="scientific">Trachymyrmex cornetzi</name>
    <dbReference type="NCBI Taxonomy" id="471704"/>
    <lineage>
        <taxon>Eukaryota</taxon>
        <taxon>Metazoa</taxon>
        <taxon>Ecdysozoa</taxon>
        <taxon>Arthropoda</taxon>
        <taxon>Hexapoda</taxon>
        <taxon>Insecta</taxon>
        <taxon>Pterygota</taxon>
        <taxon>Neoptera</taxon>
        <taxon>Endopterygota</taxon>
        <taxon>Hymenoptera</taxon>
        <taxon>Apocrita</taxon>
        <taxon>Aculeata</taxon>
        <taxon>Formicoidea</taxon>
        <taxon>Formicidae</taxon>
        <taxon>Myrmicinae</taxon>
        <taxon>Trachymyrmex</taxon>
    </lineage>
</organism>
<dbReference type="STRING" id="471704.A0A151J3V9"/>
<protein>
    <submittedName>
        <fullName evidence="2">Uncharacterized protein</fullName>
    </submittedName>
</protein>
<feature type="compositionally biased region" description="Basic and acidic residues" evidence="1">
    <location>
        <begin position="17"/>
        <end position="26"/>
    </location>
</feature>
<dbReference type="AlphaFoldDB" id="A0A151J3V9"/>
<gene>
    <name evidence="2" type="ORF">ALC57_10606</name>
</gene>
<proteinExistence type="predicted"/>
<reference evidence="2 3" key="1">
    <citation type="submission" date="2015-09" db="EMBL/GenBank/DDBJ databases">
        <title>Trachymyrmex cornetzi WGS genome.</title>
        <authorList>
            <person name="Nygaard S."/>
            <person name="Hu H."/>
            <person name="Boomsma J."/>
            <person name="Zhang G."/>
        </authorList>
    </citation>
    <scope>NUCLEOTIDE SEQUENCE [LARGE SCALE GENOMIC DNA]</scope>
    <source>
        <strain evidence="2">Tcor2-1</strain>
        <tissue evidence="2">Whole body</tissue>
    </source>
</reference>